<organism evidence="3 4">
    <name type="scientific">[Mycobacterium] manitobense</name>
    <dbReference type="NCBI Taxonomy" id="190147"/>
    <lineage>
        <taxon>Bacteria</taxon>
        <taxon>Bacillati</taxon>
        <taxon>Actinomycetota</taxon>
        <taxon>Actinomycetes</taxon>
        <taxon>Mycobacteriales</taxon>
        <taxon>Mycobacteriaceae</taxon>
        <taxon>Mycolicibacterium</taxon>
    </lineage>
</organism>
<dbReference type="RefSeq" id="WP_264015882.1">
    <property type="nucleotide sequence ID" value="NZ_JACKSJ010000250.1"/>
</dbReference>
<evidence type="ECO:0000313" key="3">
    <source>
        <dbReference type="EMBL" id="MCV7173714.1"/>
    </source>
</evidence>
<keyword evidence="1" id="KW-0472">Membrane</keyword>
<evidence type="ECO:0000256" key="1">
    <source>
        <dbReference type="SAM" id="Phobius"/>
    </source>
</evidence>
<proteinExistence type="predicted"/>
<evidence type="ECO:0000259" key="2">
    <source>
        <dbReference type="PROSITE" id="PS51201"/>
    </source>
</evidence>
<dbReference type="Pfam" id="PF02026">
    <property type="entry name" value="RyR"/>
    <property type="match status" value="1"/>
</dbReference>
<gene>
    <name evidence="3" type="ORF">H7I41_27705</name>
</gene>
<feature type="transmembrane region" description="Helical" evidence="1">
    <location>
        <begin position="83"/>
        <end position="101"/>
    </location>
</feature>
<dbReference type="PANTHER" id="PTHR43833:SF11">
    <property type="entry name" value="VOLTAGE-GATED POTASSIUM CHANNEL KCH"/>
    <property type="match status" value="1"/>
</dbReference>
<dbReference type="PROSITE" id="PS51201">
    <property type="entry name" value="RCK_N"/>
    <property type="match status" value="1"/>
</dbReference>
<dbReference type="Pfam" id="PF02254">
    <property type="entry name" value="TrkA_N"/>
    <property type="match status" value="1"/>
</dbReference>
<dbReference type="PANTHER" id="PTHR43833">
    <property type="entry name" value="POTASSIUM CHANNEL PROTEIN 2-RELATED-RELATED"/>
    <property type="match status" value="1"/>
</dbReference>
<comment type="caution">
    <text evidence="3">The sequence shown here is derived from an EMBL/GenBank/DDBJ whole genome shotgun (WGS) entry which is preliminary data.</text>
</comment>
<evidence type="ECO:0000313" key="4">
    <source>
        <dbReference type="Proteomes" id="UP001140293"/>
    </source>
</evidence>
<dbReference type="GO" id="GO:0006813">
    <property type="term" value="P:potassium ion transport"/>
    <property type="evidence" value="ECO:0007669"/>
    <property type="project" value="InterPro"/>
</dbReference>
<dbReference type="InterPro" id="IPR050721">
    <property type="entry name" value="Trk_Ktr_HKT_K-transport"/>
</dbReference>
<feature type="transmembrane region" description="Helical" evidence="1">
    <location>
        <begin position="16"/>
        <end position="34"/>
    </location>
</feature>
<dbReference type="Proteomes" id="UP001140293">
    <property type="component" value="Unassembled WGS sequence"/>
</dbReference>
<keyword evidence="1" id="KW-0812">Transmembrane</keyword>
<dbReference type="EMBL" id="JACKSJ010000250">
    <property type="protein sequence ID" value="MCV7173714.1"/>
    <property type="molecule type" value="Genomic_DNA"/>
</dbReference>
<feature type="transmembrane region" description="Helical" evidence="1">
    <location>
        <begin position="113"/>
        <end position="130"/>
    </location>
</feature>
<accession>A0A9X3BQG9</accession>
<dbReference type="InterPro" id="IPR036291">
    <property type="entry name" value="NAD(P)-bd_dom_sf"/>
</dbReference>
<protein>
    <submittedName>
        <fullName evidence="3">NAD-binding protein</fullName>
    </submittedName>
</protein>
<dbReference type="InterPro" id="IPR003032">
    <property type="entry name" value="Ryanodine_rcpt"/>
</dbReference>
<sequence length="596" mass="66063">MVRPRSVRRVFADFRWAWLGFAALVAFVLGWVGYSDHLTELYVEGSAKHPPVATDIAYNTFKLFLGGSPGATALPVTLEIARILAPVVSGYAALSGLALLFRDRMQQLRIPLMRGHVIVCGLGYVGTLFVDRLRRAGYRVVVVELDPANPQLQVSRSWRSPVIVGDARLEATLREAGVERADRLLAVCPDDSVNTEIVAVARRLVTGRRRGPLRCLARIDNPELCRLLRVQEANLSAGSPSSLDFFNLEEISAQLCLDEFPIAVGDCDRPHILVSRLDAVGTWLVKHAAWSWYSDRKDDTPLWVTVVDDQARDRIQGLLDRYPALESTCRFIESSMSVRDLDRLDAMHAEAGAPPVTRAYVSAYRDEDAIEAMLRLRHDVGPAVPMVVVLSRTDGVARLITDATASGELTHVNVFPALERTCTAEFVAGGSFERVAIAIHDRWRAGQLAVGKDAPPWSELDESRRESNRAQARDMPVKLRSIGCSIAPLHDIGAPAFEFTEAEFEMLAVAEHKRWVTERLEAGWRPGPKDVERKTTPYLVPFDELPDDIADLDRDAVRQIPEALALVDLKAVRSADGPRRLGQPTLVNDDRITGPR</sequence>
<dbReference type="AlphaFoldDB" id="A0A9X3BQG9"/>
<dbReference type="Gene3D" id="3.40.50.720">
    <property type="entry name" value="NAD(P)-binding Rossmann-like Domain"/>
    <property type="match status" value="1"/>
</dbReference>
<reference evidence="3" key="1">
    <citation type="submission" date="2020-07" db="EMBL/GenBank/DDBJ databases">
        <authorList>
            <person name="Pettersson B.M.F."/>
            <person name="Behra P.R.K."/>
            <person name="Ramesh M."/>
            <person name="Das S."/>
            <person name="Dasgupta S."/>
            <person name="Kirsebom L.A."/>
        </authorList>
    </citation>
    <scope>NUCLEOTIDE SEQUENCE</scope>
    <source>
        <strain evidence="3">DSM 44615</strain>
    </source>
</reference>
<reference evidence="3" key="2">
    <citation type="journal article" date="2022" name="BMC Genomics">
        <title>Comparative genome analysis of mycobacteria focusing on tRNA and non-coding RNA.</title>
        <authorList>
            <person name="Behra P.R.K."/>
            <person name="Pettersson B.M.F."/>
            <person name="Ramesh M."/>
            <person name="Das S."/>
            <person name="Dasgupta S."/>
            <person name="Kirsebom L.A."/>
        </authorList>
    </citation>
    <scope>NUCLEOTIDE SEQUENCE</scope>
    <source>
        <strain evidence="3">DSM 44615</strain>
    </source>
</reference>
<dbReference type="Gene3D" id="6.20.350.10">
    <property type="match status" value="1"/>
</dbReference>
<dbReference type="SUPFAM" id="SSF51735">
    <property type="entry name" value="NAD(P)-binding Rossmann-fold domains"/>
    <property type="match status" value="1"/>
</dbReference>
<keyword evidence="4" id="KW-1185">Reference proteome</keyword>
<feature type="domain" description="RCK N-terminal" evidence="2">
    <location>
        <begin position="114"/>
        <end position="238"/>
    </location>
</feature>
<keyword evidence="1" id="KW-1133">Transmembrane helix</keyword>
<name>A0A9X3BQG9_9MYCO</name>
<dbReference type="InterPro" id="IPR003148">
    <property type="entry name" value="RCK_N"/>
</dbReference>